<accession>A0A9Q8P7S7</accession>
<gene>
    <name evidence="1" type="ORF">CLAFUR5_04896</name>
</gene>
<dbReference type="Gene3D" id="1.10.630.10">
    <property type="entry name" value="Cytochrome P450"/>
    <property type="match status" value="1"/>
</dbReference>
<dbReference type="GO" id="GO:0020037">
    <property type="term" value="F:heme binding"/>
    <property type="evidence" value="ECO:0007669"/>
    <property type="project" value="InterPro"/>
</dbReference>
<dbReference type="GO" id="GO:0004497">
    <property type="term" value="F:monooxygenase activity"/>
    <property type="evidence" value="ECO:0007669"/>
    <property type="project" value="InterPro"/>
</dbReference>
<dbReference type="RefSeq" id="XP_047760714.1">
    <property type="nucleotide sequence ID" value="XM_047904044.1"/>
</dbReference>
<dbReference type="GO" id="GO:0005506">
    <property type="term" value="F:iron ion binding"/>
    <property type="evidence" value="ECO:0007669"/>
    <property type="project" value="InterPro"/>
</dbReference>
<dbReference type="EMBL" id="CP090166">
    <property type="protein sequence ID" value="UJO16348.1"/>
    <property type="molecule type" value="Genomic_DNA"/>
</dbReference>
<evidence type="ECO:0000313" key="2">
    <source>
        <dbReference type="Proteomes" id="UP000756132"/>
    </source>
</evidence>
<dbReference type="AlphaFoldDB" id="A0A9Q8P7S7"/>
<dbReference type="GO" id="GO:0016705">
    <property type="term" value="F:oxidoreductase activity, acting on paired donors, with incorporation or reduction of molecular oxygen"/>
    <property type="evidence" value="ECO:0007669"/>
    <property type="project" value="InterPro"/>
</dbReference>
<reference evidence="1" key="2">
    <citation type="journal article" date="2022" name="Microb. Genom.">
        <title>A chromosome-scale genome assembly of the tomato pathogen Cladosporium fulvum reveals a compartmentalized genome architecture and the presence of a dispensable chromosome.</title>
        <authorList>
            <person name="Zaccaron A.Z."/>
            <person name="Chen L.H."/>
            <person name="Samaras A."/>
            <person name="Stergiopoulos I."/>
        </authorList>
    </citation>
    <scope>NUCLEOTIDE SEQUENCE</scope>
    <source>
        <strain evidence="1">Race5_Kim</strain>
    </source>
</reference>
<sequence>MYWTLTALSISIITAAVLVWRCIVHPLFLSPLATVPAASPIARFTTLWINWQRLRGNEFPSVEAAFAKYGPYVLLSPREIAVNDIDAVHCVWGTGSADFDKPPVYHYWATQGRIRGVHNRAFIASSSHIREIMRNLMVNRVIPVLERTSESPKCAVNVVPLAQSIILDCTTAFAFGVPLALDLITNEASRNEWLKQFLVAFPNDQSLFWLRDHPKLTKYLCVLDLPLVSAKRASARREFEAWALCKVDSAEEALKRQDQGQLFEAGHLPVLYDAVRQDLAKPFANAGKSFEMTEAQRRELASECFDHIGKLQTANGTISQS</sequence>
<dbReference type="OrthoDB" id="1470350at2759"/>
<dbReference type="SUPFAM" id="SSF48264">
    <property type="entry name" value="Cytochrome P450"/>
    <property type="match status" value="1"/>
</dbReference>
<protein>
    <submittedName>
        <fullName evidence="1">Uncharacterized protein</fullName>
    </submittedName>
</protein>
<reference evidence="1" key="1">
    <citation type="submission" date="2021-12" db="EMBL/GenBank/DDBJ databases">
        <authorList>
            <person name="Zaccaron A."/>
            <person name="Stergiopoulos I."/>
        </authorList>
    </citation>
    <scope>NUCLEOTIDE SEQUENCE</scope>
    <source>
        <strain evidence="1">Race5_Kim</strain>
    </source>
</reference>
<keyword evidence="2" id="KW-1185">Reference proteome</keyword>
<dbReference type="GeneID" id="71984774"/>
<dbReference type="KEGG" id="ffu:CLAFUR5_04896"/>
<name>A0A9Q8P7S7_PASFU</name>
<evidence type="ECO:0000313" key="1">
    <source>
        <dbReference type="EMBL" id="UJO16348.1"/>
    </source>
</evidence>
<proteinExistence type="predicted"/>
<organism evidence="1 2">
    <name type="scientific">Passalora fulva</name>
    <name type="common">Tomato leaf mold</name>
    <name type="synonym">Cladosporium fulvum</name>
    <dbReference type="NCBI Taxonomy" id="5499"/>
    <lineage>
        <taxon>Eukaryota</taxon>
        <taxon>Fungi</taxon>
        <taxon>Dikarya</taxon>
        <taxon>Ascomycota</taxon>
        <taxon>Pezizomycotina</taxon>
        <taxon>Dothideomycetes</taxon>
        <taxon>Dothideomycetidae</taxon>
        <taxon>Mycosphaerellales</taxon>
        <taxon>Mycosphaerellaceae</taxon>
        <taxon>Fulvia</taxon>
    </lineage>
</organism>
<dbReference type="InterPro" id="IPR036396">
    <property type="entry name" value="Cyt_P450_sf"/>
</dbReference>
<dbReference type="Proteomes" id="UP000756132">
    <property type="component" value="Chromosome 4"/>
</dbReference>